<keyword evidence="8" id="KW-1185">Reference proteome</keyword>
<sequence>MTEMPEAAPRVTLDPPGLTRRIPLQPHQMTATVTPTDQLFMLAHLGVARPMEAGWILRVDGMVGRKLRLSLDDLMAMPQTRVEAVHQCAGSPLEPNVPTRRAACVIWEGVRLAEVLSAALVAPEASFLWSDGADGGTFAGEAVPFYRKDLPLWRAAEDVLLATRLNGAPIPDEHGGPLRLVVPGFFGTNSVKWLWRLTLAERRADGPFTTTYYNDRLPDGTARPVWALAPEAVFTTPAPGDLLGGTAHLRGWAWSDAPVTRVEVSDDDGQTWRVARLDGRRGRAWQAWSLEWSFARRGAARLLCRATDAAGATQPMEGARNAVHAVEVVARTG</sequence>
<dbReference type="InterPro" id="IPR014756">
    <property type="entry name" value="Ig_E-set"/>
</dbReference>
<dbReference type="InterPro" id="IPR036374">
    <property type="entry name" value="OxRdtase_Mopterin-bd_sf"/>
</dbReference>
<organism evidence="7 8">
    <name type="scientific">Sabulicella glaciei</name>
    <dbReference type="NCBI Taxonomy" id="2984948"/>
    <lineage>
        <taxon>Bacteria</taxon>
        <taxon>Pseudomonadati</taxon>
        <taxon>Pseudomonadota</taxon>
        <taxon>Alphaproteobacteria</taxon>
        <taxon>Acetobacterales</taxon>
        <taxon>Acetobacteraceae</taxon>
        <taxon>Sabulicella</taxon>
    </lineage>
</organism>
<keyword evidence="3" id="KW-0479">Metal-binding</keyword>
<accession>A0ABT3NZ25</accession>
<comment type="caution">
    <text evidence="7">The sequence shown here is derived from an EMBL/GenBank/DDBJ whole genome shotgun (WGS) entry which is preliminary data.</text>
</comment>
<dbReference type="PANTHER" id="PTHR19372:SF7">
    <property type="entry name" value="SULFITE OXIDASE, MITOCHONDRIAL"/>
    <property type="match status" value="1"/>
</dbReference>
<dbReference type="Gene3D" id="3.90.420.10">
    <property type="entry name" value="Oxidoreductase, molybdopterin-binding domain"/>
    <property type="match status" value="1"/>
</dbReference>
<evidence type="ECO:0000259" key="6">
    <source>
        <dbReference type="Pfam" id="PF03404"/>
    </source>
</evidence>
<reference evidence="7 8" key="1">
    <citation type="submission" date="2022-10" db="EMBL/GenBank/DDBJ databases">
        <title>Roseococcus glaciei nov., sp. nov., isolated from glacier.</title>
        <authorList>
            <person name="Liu Q."/>
            <person name="Xin Y.-H."/>
        </authorList>
    </citation>
    <scope>NUCLEOTIDE SEQUENCE [LARGE SCALE GENOMIC DNA]</scope>
    <source>
        <strain evidence="7 8">MDT2-1-1</strain>
    </source>
</reference>
<feature type="domain" description="Oxidoreductase molybdopterin-binding" evidence="5">
    <location>
        <begin position="48"/>
        <end position="206"/>
    </location>
</feature>
<protein>
    <submittedName>
        <fullName evidence="7">Molybdopterin-dependent oxidoreductase</fullName>
    </submittedName>
</protein>
<evidence type="ECO:0000313" key="8">
    <source>
        <dbReference type="Proteomes" id="UP001526430"/>
    </source>
</evidence>
<dbReference type="InterPro" id="IPR005066">
    <property type="entry name" value="MoCF_OxRdtse_dimer"/>
</dbReference>
<dbReference type="Gene3D" id="2.60.40.650">
    <property type="match status" value="1"/>
</dbReference>
<dbReference type="SUPFAM" id="SSF81296">
    <property type="entry name" value="E set domains"/>
    <property type="match status" value="1"/>
</dbReference>
<evidence type="ECO:0000256" key="1">
    <source>
        <dbReference type="ARBA" id="ARBA00001924"/>
    </source>
</evidence>
<evidence type="ECO:0000313" key="7">
    <source>
        <dbReference type="EMBL" id="MCW8087407.1"/>
    </source>
</evidence>
<dbReference type="PANTHER" id="PTHR19372">
    <property type="entry name" value="SULFITE REDUCTASE"/>
    <property type="match status" value="1"/>
</dbReference>
<dbReference type="EMBL" id="JAPFQI010000016">
    <property type="protein sequence ID" value="MCW8087407.1"/>
    <property type="molecule type" value="Genomic_DNA"/>
</dbReference>
<feature type="domain" description="Moybdenum cofactor oxidoreductase dimerisation" evidence="6">
    <location>
        <begin position="231"/>
        <end position="322"/>
    </location>
</feature>
<dbReference type="PRINTS" id="PR00407">
    <property type="entry name" value="EUMOPTERIN"/>
</dbReference>
<proteinExistence type="predicted"/>
<dbReference type="Pfam" id="PF00174">
    <property type="entry name" value="Oxidored_molyb"/>
    <property type="match status" value="1"/>
</dbReference>
<dbReference type="Pfam" id="PF03404">
    <property type="entry name" value="Mo-co_dimer"/>
    <property type="match status" value="1"/>
</dbReference>
<keyword evidence="2" id="KW-0500">Molybdenum</keyword>
<keyword evidence="4" id="KW-0560">Oxidoreductase</keyword>
<comment type="cofactor">
    <cofactor evidence="1">
        <name>Mo-molybdopterin</name>
        <dbReference type="ChEBI" id="CHEBI:71302"/>
    </cofactor>
</comment>
<dbReference type="Proteomes" id="UP001526430">
    <property type="component" value="Unassembled WGS sequence"/>
</dbReference>
<dbReference type="SUPFAM" id="SSF56524">
    <property type="entry name" value="Oxidoreductase molybdopterin-binding domain"/>
    <property type="match status" value="1"/>
</dbReference>
<evidence type="ECO:0000256" key="2">
    <source>
        <dbReference type="ARBA" id="ARBA00022505"/>
    </source>
</evidence>
<evidence type="ECO:0000259" key="5">
    <source>
        <dbReference type="Pfam" id="PF00174"/>
    </source>
</evidence>
<name>A0ABT3NZ25_9PROT</name>
<evidence type="ECO:0000256" key="4">
    <source>
        <dbReference type="ARBA" id="ARBA00023002"/>
    </source>
</evidence>
<dbReference type="InterPro" id="IPR008335">
    <property type="entry name" value="Mopterin_OxRdtase_euk"/>
</dbReference>
<evidence type="ECO:0000256" key="3">
    <source>
        <dbReference type="ARBA" id="ARBA00022723"/>
    </source>
</evidence>
<dbReference type="InterPro" id="IPR000572">
    <property type="entry name" value="OxRdtase_Mopterin-bd_dom"/>
</dbReference>
<gene>
    <name evidence="7" type="ORF">OF850_17400</name>
</gene>